<evidence type="ECO:0000256" key="4">
    <source>
        <dbReference type="ARBA" id="ARBA00022679"/>
    </source>
</evidence>
<name>A0A387ASK5_9LACO</name>
<accession>A0A387ASK5</accession>
<feature type="active site" evidence="9">
    <location>
        <position position="10"/>
    </location>
</feature>
<dbReference type="AlphaFoldDB" id="A0A387ASK5"/>
<dbReference type="GO" id="GO:0050515">
    <property type="term" value="F:4-(cytidine 5'-diphospho)-2-C-methyl-D-erythritol kinase activity"/>
    <property type="evidence" value="ECO:0007669"/>
    <property type="project" value="UniProtKB-UniRule"/>
</dbReference>
<evidence type="ECO:0000313" key="13">
    <source>
        <dbReference type="Proteomes" id="UP000272003"/>
    </source>
</evidence>
<keyword evidence="5 9" id="KW-0547">Nucleotide-binding</keyword>
<keyword evidence="9" id="KW-0414">Isoprene biosynthesis</keyword>
<dbReference type="Pfam" id="PF08544">
    <property type="entry name" value="GHMP_kinases_C"/>
    <property type="match status" value="1"/>
</dbReference>
<dbReference type="NCBIfam" id="TIGR00154">
    <property type="entry name" value="ispE"/>
    <property type="match status" value="1"/>
</dbReference>
<keyword evidence="6 9" id="KW-0418">Kinase</keyword>
<organism evidence="12 13">
    <name type="scientific">Apilactobacillus bombintestini</name>
    <dbReference type="NCBI Taxonomy" id="2419772"/>
    <lineage>
        <taxon>Bacteria</taxon>
        <taxon>Bacillati</taxon>
        <taxon>Bacillota</taxon>
        <taxon>Bacilli</taxon>
        <taxon>Lactobacillales</taxon>
        <taxon>Lactobacillaceae</taxon>
        <taxon>Apilactobacillus</taxon>
    </lineage>
</organism>
<dbReference type="InterPro" id="IPR036554">
    <property type="entry name" value="GHMP_kinase_C_sf"/>
</dbReference>
<feature type="domain" description="GHMP kinase C-terminal" evidence="11">
    <location>
        <begin position="198"/>
        <end position="273"/>
    </location>
</feature>
<dbReference type="SUPFAM" id="SSF54211">
    <property type="entry name" value="Ribosomal protein S5 domain 2-like"/>
    <property type="match status" value="1"/>
</dbReference>
<sequence>MRTVEKARAKLNLGLDTPFRHGDGKIEWNMLMTSIDLGDYVEIETQEGEGISVNCNRVFLPLDQRNLAYQAALLLKEKYKMHQQVNIVIRKSIPVAAGMGGGSSDAAAVIRGLNRLWKLHMTEQEMATFGLQLDSDVPYCVYSKTAMVTGKGNQIDLMPKLPKMFFVIVKPSVSVSTPEILNKIDYDALTHVDMNALVKAVRTQDYDNIIEHMGNVLEPLSSSKHAEIKRIKNKFKKYGADIAQMSGTGPTVFGVCKTENQAKRVFNSMRGFCSEVYIVRAL</sequence>
<keyword evidence="4 9" id="KW-0808">Transferase</keyword>
<evidence type="ECO:0000256" key="7">
    <source>
        <dbReference type="ARBA" id="ARBA00022840"/>
    </source>
</evidence>
<evidence type="ECO:0000256" key="1">
    <source>
        <dbReference type="ARBA" id="ARBA00009684"/>
    </source>
</evidence>
<comment type="pathway">
    <text evidence="9">Isoprenoid biosynthesis; isopentenyl diphosphate biosynthesis via DXP pathway; isopentenyl diphosphate from 1-deoxy-D-xylulose 5-phosphate: step 3/6.</text>
</comment>
<feature type="binding site" evidence="9">
    <location>
        <begin position="94"/>
        <end position="104"/>
    </location>
    <ligand>
        <name>ATP</name>
        <dbReference type="ChEBI" id="CHEBI:30616"/>
    </ligand>
</feature>
<feature type="domain" description="GHMP kinase N-terminal" evidence="10">
    <location>
        <begin position="66"/>
        <end position="143"/>
    </location>
</feature>
<evidence type="ECO:0000313" key="12">
    <source>
        <dbReference type="EMBL" id="AYF92953.1"/>
    </source>
</evidence>
<dbReference type="GO" id="GO:0016114">
    <property type="term" value="P:terpenoid biosynthetic process"/>
    <property type="evidence" value="ECO:0007669"/>
    <property type="project" value="UniProtKB-UniRule"/>
</dbReference>
<dbReference type="OrthoDB" id="9809438at2"/>
<dbReference type="EC" id="2.7.1.148" evidence="2 9"/>
<evidence type="ECO:0000259" key="10">
    <source>
        <dbReference type="Pfam" id="PF00288"/>
    </source>
</evidence>
<feature type="active site" evidence="9">
    <location>
        <position position="136"/>
    </location>
</feature>
<dbReference type="SUPFAM" id="SSF55060">
    <property type="entry name" value="GHMP Kinase, C-terminal domain"/>
    <property type="match status" value="1"/>
</dbReference>
<dbReference type="PANTHER" id="PTHR43527">
    <property type="entry name" value="4-DIPHOSPHOCYTIDYL-2-C-METHYL-D-ERYTHRITOL KINASE, CHLOROPLASTIC"/>
    <property type="match status" value="1"/>
</dbReference>
<dbReference type="Gene3D" id="3.30.70.890">
    <property type="entry name" value="GHMP kinase, C-terminal domain"/>
    <property type="match status" value="1"/>
</dbReference>
<comment type="function">
    <text evidence="9">Catalyzes the phosphorylation of the position 2 hydroxy group of 4-diphosphocytidyl-2C-methyl-D-erythritol.</text>
</comment>
<dbReference type="InterPro" id="IPR013750">
    <property type="entry name" value="GHMP_kinase_C_dom"/>
</dbReference>
<evidence type="ECO:0000259" key="11">
    <source>
        <dbReference type="Pfam" id="PF08544"/>
    </source>
</evidence>
<dbReference type="InterPro" id="IPR004424">
    <property type="entry name" value="IspE"/>
</dbReference>
<dbReference type="Gene3D" id="3.30.230.10">
    <property type="match status" value="1"/>
</dbReference>
<comment type="catalytic activity">
    <reaction evidence="9">
        <text>4-CDP-2-C-methyl-D-erythritol + ATP = 4-CDP-2-C-methyl-D-erythritol 2-phosphate + ADP + H(+)</text>
        <dbReference type="Rhea" id="RHEA:18437"/>
        <dbReference type="ChEBI" id="CHEBI:15378"/>
        <dbReference type="ChEBI" id="CHEBI:30616"/>
        <dbReference type="ChEBI" id="CHEBI:57823"/>
        <dbReference type="ChEBI" id="CHEBI:57919"/>
        <dbReference type="ChEBI" id="CHEBI:456216"/>
        <dbReference type="EC" id="2.7.1.148"/>
    </reaction>
</comment>
<dbReference type="GO" id="GO:0005524">
    <property type="term" value="F:ATP binding"/>
    <property type="evidence" value="ECO:0007669"/>
    <property type="project" value="UniProtKB-UniRule"/>
</dbReference>
<dbReference type="Pfam" id="PF00288">
    <property type="entry name" value="GHMP_kinases_N"/>
    <property type="match status" value="1"/>
</dbReference>
<evidence type="ECO:0000256" key="8">
    <source>
        <dbReference type="ARBA" id="ARBA00032554"/>
    </source>
</evidence>
<dbReference type="InterPro" id="IPR020568">
    <property type="entry name" value="Ribosomal_Su5_D2-typ_SF"/>
</dbReference>
<dbReference type="InterPro" id="IPR014721">
    <property type="entry name" value="Ribsml_uS5_D2-typ_fold_subgr"/>
</dbReference>
<dbReference type="HAMAP" id="MF_00061">
    <property type="entry name" value="IspE"/>
    <property type="match status" value="1"/>
</dbReference>
<dbReference type="Proteomes" id="UP000272003">
    <property type="component" value="Chromosome"/>
</dbReference>
<dbReference type="RefSeq" id="WP_120784717.1">
    <property type="nucleotide sequence ID" value="NZ_CP032626.1"/>
</dbReference>
<dbReference type="PANTHER" id="PTHR43527:SF2">
    <property type="entry name" value="4-DIPHOSPHOCYTIDYL-2-C-METHYL-D-ERYTHRITOL KINASE, CHLOROPLASTIC"/>
    <property type="match status" value="1"/>
</dbReference>
<dbReference type="EMBL" id="CP032626">
    <property type="protein sequence ID" value="AYF92953.1"/>
    <property type="molecule type" value="Genomic_DNA"/>
</dbReference>
<evidence type="ECO:0000256" key="6">
    <source>
        <dbReference type="ARBA" id="ARBA00022777"/>
    </source>
</evidence>
<dbReference type="PIRSF" id="PIRSF010376">
    <property type="entry name" value="IspE"/>
    <property type="match status" value="1"/>
</dbReference>
<dbReference type="GO" id="GO:0019288">
    <property type="term" value="P:isopentenyl diphosphate biosynthetic process, methylerythritol 4-phosphate pathway"/>
    <property type="evidence" value="ECO:0007669"/>
    <property type="project" value="UniProtKB-UniRule"/>
</dbReference>
<dbReference type="UniPathway" id="UPA00056">
    <property type="reaction ID" value="UER00094"/>
</dbReference>
<dbReference type="KEGG" id="abom:D7I45_05515"/>
<keyword evidence="7 9" id="KW-0067">ATP-binding</keyword>
<evidence type="ECO:0000256" key="2">
    <source>
        <dbReference type="ARBA" id="ARBA00012052"/>
    </source>
</evidence>
<gene>
    <name evidence="9" type="primary">ispE</name>
    <name evidence="12" type="ORF">D7I45_05515</name>
</gene>
<evidence type="ECO:0000256" key="9">
    <source>
        <dbReference type="HAMAP-Rule" id="MF_00061"/>
    </source>
</evidence>
<evidence type="ECO:0000256" key="5">
    <source>
        <dbReference type="ARBA" id="ARBA00022741"/>
    </source>
</evidence>
<reference evidence="12 13" key="1">
    <citation type="submission" date="2018-09" db="EMBL/GenBank/DDBJ databases">
        <title>Genome sequencing of strain BHWM-4.</title>
        <authorList>
            <person name="Heo J."/>
            <person name="Kim S.-J."/>
            <person name="Kwon S.-W."/>
        </authorList>
    </citation>
    <scope>NUCLEOTIDE SEQUENCE [LARGE SCALE GENOMIC DNA]</scope>
    <source>
        <strain evidence="12 13">BHWM-4</strain>
    </source>
</reference>
<keyword evidence="13" id="KW-1185">Reference proteome</keyword>
<proteinExistence type="inferred from homology"/>
<comment type="similarity">
    <text evidence="1 9">Belongs to the GHMP kinase family. IspE subfamily.</text>
</comment>
<evidence type="ECO:0000256" key="3">
    <source>
        <dbReference type="ARBA" id="ARBA00017473"/>
    </source>
</evidence>
<protein>
    <recommendedName>
        <fullName evidence="3 9">4-diphosphocytidyl-2-C-methyl-D-erythritol kinase</fullName>
        <shortName evidence="9">CMK</shortName>
        <ecNumber evidence="2 9">2.7.1.148</ecNumber>
    </recommendedName>
    <alternativeName>
        <fullName evidence="8 9">4-(cytidine-5'-diphospho)-2-C-methyl-D-erythritol kinase</fullName>
    </alternativeName>
</protein>
<dbReference type="InterPro" id="IPR006204">
    <property type="entry name" value="GHMP_kinase_N_dom"/>
</dbReference>